<proteinExistence type="predicted"/>
<organism evidence="7 8">
    <name type="scientific">Arachis hypogaea</name>
    <name type="common">Peanut</name>
    <dbReference type="NCBI Taxonomy" id="3818"/>
    <lineage>
        <taxon>Eukaryota</taxon>
        <taxon>Viridiplantae</taxon>
        <taxon>Streptophyta</taxon>
        <taxon>Embryophyta</taxon>
        <taxon>Tracheophyta</taxon>
        <taxon>Spermatophyta</taxon>
        <taxon>Magnoliopsida</taxon>
        <taxon>eudicotyledons</taxon>
        <taxon>Gunneridae</taxon>
        <taxon>Pentapetalae</taxon>
        <taxon>rosids</taxon>
        <taxon>fabids</taxon>
        <taxon>Fabales</taxon>
        <taxon>Fabaceae</taxon>
        <taxon>Papilionoideae</taxon>
        <taxon>50 kb inversion clade</taxon>
        <taxon>dalbergioids sensu lato</taxon>
        <taxon>Dalbergieae</taxon>
        <taxon>Pterocarpus clade</taxon>
        <taxon>Arachis</taxon>
    </lineage>
</organism>
<evidence type="ECO:0000256" key="2">
    <source>
        <dbReference type="ARBA" id="ARBA00022771"/>
    </source>
</evidence>
<evidence type="ECO:0000256" key="5">
    <source>
        <dbReference type="SAM" id="Coils"/>
    </source>
</evidence>
<dbReference type="Gene3D" id="1.10.1170.10">
    <property type="entry name" value="Inhibitor Of Apoptosis Protein (2mihbC-IAP-1), Chain A"/>
    <property type="match status" value="1"/>
</dbReference>
<name>A0A445A882_ARAHY</name>
<keyword evidence="1" id="KW-0479">Metal-binding</keyword>
<dbReference type="Gene3D" id="1.10.533.10">
    <property type="entry name" value="Death Domain, Fas"/>
    <property type="match status" value="1"/>
</dbReference>
<gene>
    <name evidence="7" type="ORF">Ahy_B03g067971</name>
</gene>
<evidence type="ECO:0000259" key="6">
    <source>
        <dbReference type="PROSITE" id="PS50089"/>
    </source>
</evidence>
<comment type="caution">
    <text evidence="7">The sequence shown here is derived from an EMBL/GenBank/DDBJ whole genome shotgun (WGS) entry which is preliminary data.</text>
</comment>
<evidence type="ECO:0000313" key="8">
    <source>
        <dbReference type="Proteomes" id="UP000289738"/>
    </source>
</evidence>
<dbReference type="Gramene" id="arahy.Tifrunner.gnm2.ann2.Ah13g098100.1">
    <property type="protein sequence ID" value="arahy.Tifrunner.gnm2.ann2.Ah13g098100.1-CDS"/>
    <property type="gene ID" value="arahy.Tifrunner.gnm2.ann2.Ah13g098100"/>
</dbReference>
<dbReference type="EMBL" id="SDMP01000013">
    <property type="protein sequence ID" value="RYR22663.1"/>
    <property type="molecule type" value="Genomic_DNA"/>
</dbReference>
<dbReference type="FunFam" id="1.10.1170.10:FF:000002">
    <property type="entry name" value="Baculoviral IAP repeat containing 7"/>
    <property type="match status" value="1"/>
</dbReference>
<evidence type="ECO:0000256" key="4">
    <source>
        <dbReference type="PROSITE-ProRule" id="PRU00175"/>
    </source>
</evidence>
<keyword evidence="8" id="KW-1185">Reference proteome</keyword>
<feature type="coiled-coil region" evidence="5">
    <location>
        <begin position="151"/>
        <end position="185"/>
    </location>
</feature>
<dbReference type="GO" id="GO:0008270">
    <property type="term" value="F:zinc ion binding"/>
    <property type="evidence" value="ECO:0007669"/>
    <property type="project" value="UniProtKB-KW"/>
</dbReference>
<keyword evidence="2 4" id="KW-0863">Zinc-finger</keyword>
<feature type="domain" description="RING-type" evidence="6">
    <location>
        <begin position="231"/>
        <end position="265"/>
    </location>
</feature>
<dbReference type="Pfam" id="PF13920">
    <property type="entry name" value="zf-C3HC4_3"/>
    <property type="match status" value="1"/>
</dbReference>
<evidence type="ECO:0000313" key="7">
    <source>
        <dbReference type="EMBL" id="RYR22663.1"/>
    </source>
</evidence>
<keyword evidence="5" id="KW-0175">Coiled coil</keyword>
<dbReference type="PANTHER" id="PTHR42647">
    <property type="entry name" value="SBP (S-RIBONUCLEASE BINDING PROTEIN) FAMILY PROTEIN"/>
    <property type="match status" value="1"/>
</dbReference>
<dbReference type="Proteomes" id="UP000289738">
    <property type="component" value="Chromosome B03"/>
</dbReference>
<protein>
    <recommendedName>
        <fullName evidence="6">RING-type domain-containing protein</fullName>
    </recommendedName>
</protein>
<accession>A0A445A882</accession>
<evidence type="ECO:0000256" key="3">
    <source>
        <dbReference type="ARBA" id="ARBA00022833"/>
    </source>
</evidence>
<dbReference type="GO" id="GO:0004842">
    <property type="term" value="F:ubiquitin-protein transferase activity"/>
    <property type="evidence" value="ECO:0007669"/>
    <property type="project" value="TreeGrafter"/>
</dbReference>
<evidence type="ECO:0000256" key="1">
    <source>
        <dbReference type="ARBA" id="ARBA00022723"/>
    </source>
</evidence>
<dbReference type="PIRSF" id="PIRSF036836">
    <property type="entry name" value="RNase_bind_SBP1"/>
    <property type="match status" value="1"/>
</dbReference>
<dbReference type="PROSITE" id="PS50089">
    <property type="entry name" value="ZF_RING_2"/>
    <property type="match status" value="1"/>
</dbReference>
<dbReference type="OrthoDB" id="1711136at2759"/>
<keyword evidence="3" id="KW-0862">Zinc</keyword>
<dbReference type="SMR" id="A0A445A882"/>
<reference evidence="7 8" key="1">
    <citation type="submission" date="2019-01" db="EMBL/GenBank/DDBJ databases">
        <title>Sequencing of cultivated peanut Arachis hypogaea provides insights into genome evolution and oil improvement.</title>
        <authorList>
            <person name="Chen X."/>
        </authorList>
    </citation>
    <scope>NUCLEOTIDE SEQUENCE [LARGE SCALE GENOMIC DNA]</scope>
    <source>
        <strain evidence="8">cv. Fuhuasheng</strain>
        <tissue evidence="7">Leaves</tissue>
    </source>
</reference>
<dbReference type="InterPro" id="IPR001841">
    <property type="entry name" value="Znf_RING"/>
</dbReference>
<dbReference type="AlphaFoldDB" id="A0A445A882"/>
<dbReference type="InterPro" id="IPR011029">
    <property type="entry name" value="DEATH-like_dom_sf"/>
</dbReference>
<sequence>MAIQAQFYCSSNNNDVSPFCNNGYYCDDGLFDSSSCFNLQQQHHQKEQLQLQQRLQQSYNEDQMVGYDDFTNLFYYDPKLNNNHHSTPSKILPTFAAQYDIQRDQVDHYIRLENAKLRFMLQEQDKQQVASLLKKFESRSLSMLMEKDEEIAQVSMKRIELENYLRRLEAENQAWQKVAHENEAMALSLHKTLEEMKEKMVVGTKDEESCCDEAHFEEEHDNLNDNIMMLCKSCHSRISCYLFLPCRHLSSCKECETFLEACPVCGMQKKGSIETLIF</sequence>
<dbReference type="STRING" id="3818.A0A445A882"/>
<dbReference type="PANTHER" id="PTHR42647:SF6">
    <property type="entry name" value="RING-TYPE DOMAIN-CONTAINING PROTEIN"/>
    <property type="match status" value="1"/>
</dbReference>